<proteinExistence type="predicted"/>
<keyword evidence="2" id="KW-1185">Reference proteome</keyword>
<reference evidence="1" key="1">
    <citation type="submission" date="2020-08" db="EMBL/GenBank/DDBJ databases">
        <title>Multicomponent nature underlies the extraordinary mechanical properties of spider dragline silk.</title>
        <authorList>
            <person name="Kono N."/>
            <person name="Nakamura H."/>
            <person name="Mori M."/>
            <person name="Yoshida Y."/>
            <person name="Ohtoshi R."/>
            <person name="Malay A.D."/>
            <person name="Moran D.A.P."/>
            <person name="Tomita M."/>
            <person name="Numata K."/>
            <person name="Arakawa K."/>
        </authorList>
    </citation>
    <scope>NUCLEOTIDE SEQUENCE</scope>
</reference>
<organism evidence="1 2">
    <name type="scientific">Nephila pilipes</name>
    <name type="common">Giant wood spider</name>
    <name type="synonym">Nephila maculata</name>
    <dbReference type="NCBI Taxonomy" id="299642"/>
    <lineage>
        <taxon>Eukaryota</taxon>
        <taxon>Metazoa</taxon>
        <taxon>Ecdysozoa</taxon>
        <taxon>Arthropoda</taxon>
        <taxon>Chelicerata</taxon>
        <taxon>Arachnida</taxon>
        <taxon>Araneae</taxon>
        <taxon>Araneomorphae</taxon>
        <taxon>Entelegynae</taxon>
        <taxon>Araneoidea</taxon>
        <taxon>Nephilidae</taxon>
        <taxon>Nephila</taxon>
    </lineage>
</organism>
<dbReference type="EMBL" id="BMAW01006826">
    <property type="protein sequence ID" value="GFT00728.1"/>
    <property type="molecule type" value="Genomic_DNA"/>
</dbReference>
<dbReference type="AlphaFoldDB" id="A0A8X6N909"/>
<sequence>MIIDGRPQSIKGGCPVNTSDFKVLWKRVKMVIILLDMHLPSLNLRESFYFGNWGNQLWSGALRMDFVLGSFHSSSFELSAKAICQAWSEFNFVHEFK</sequence>
<protein>
    <submittedName>
        <fullName evidence="1">Uncharacterized protein</fullName>
    </submittedName>
</protein>
<name>A0A8X6N909_NEPPI</name>
<evidence type="ECO:0000313" key="2">
    <source>
        <dbReference type="Proteomes" id="UP000887013"/>
    </source>
</evidence>
<evidence type="ECO:0000313" key="1">
    <source>
        <dbReference type="EMBL" id="GFT00728.1"/>
    </source>
</evidence>
<dbReference type="Proteomes" id="UP000887013">
    <property type="component" value="Unassembled WGS sequence"/>
</dbReference>
<gene>
    <name evidence="1" type="ORF">NPIL_303901</name>
</gene>
<comment type="caution">
    <text evidence="1">The sequence shown here is derived from an EMBL/GenBank/DDBJ whole genome shotgun (WGS) entry which is preliminary data.</text>
</comment>
<accession>A0A8X6N909</accession>